<feature type="coiled-coil region" evidence="1">
    <location>
        <begin position="186"/>
        <end position="245"/>
    </location>
</feature>
<comment type="caution">
    <text evidence="2">The sequence shown here is derived from an EMBL/GenBank/DDBJ whole genome shotgun (WGS) entry which is preliminary data.</text>
</comment>
<evidence type="ECO:0000256" key="1">
    <source>
        <dbReference type="SAM" id="Coils"/>
    </source>
</evidence>
<reference evidence="2 3" key="1">
    <citation type="submission" date="2024-03" db="EMBL/GenBank/DDBJ databases">
        <title>High-quality draft genome sequence of Oceanobacter sp. wDCs-4.</title>
        <authorList>
            <person name="Dong C."/>
        </authorList>
    </citation>
    <scope>NUCLEOTIDE SEQUENCE [LARGE SCALE GENOMIC DNA]</scope>
    <source>
        <strain evidence="3">wDCs-4</strain>
    </source>
</reference>
<proteinExistence type="predicted"/>
<dbReference type="RefSeq" id="WP_416206151.1">
    <property type="nucleotide sequence ID" value="NZ_JBBKTX010000013.1"/>
</dbReference>
<dbReference type="Proteomes" id="UP001620597">
    <property type="component" value="Unassembled WGS sequence"/>
</dbReference>
<gene>
    <name evidence="2" type="ORF">WG929_11660</name>
</gene>
<dbReference type="EMBL" id="JBBKTX010000013">
    <property type="protein sequence ID" value="MFK4753068.1"/>
    <property type="molecule type" value="Genomic_DNA"/>
</dbReference>
<feature type="coiled-coil region" evidence="1">
    <location>
        <begin position="849"/>
        <end position="883"/>
    </location>
</feature>
<dbReference type="Pfam" id="PF13558">
    <property type="entry name" value="SbcC_Walker_B"/>
    <property type="match status" value="1"/>
</dbReference>
<feature type="coiled-coil region" evidence="1">
    <location>
        <begin position="932"/>
        <end position="1012"/>
    </location>
</feature>
<name>A0ABW8NJD5_9GAMM</name>
<sequence length="1247" mass="140767">MKILSLQFKNLNSLKGAWKIDFTQPPFVDNGLFAITGPTGAGKTTLLDAICLALYHQTPRLGQVTSSSNEIMTRGTAECSAEVQFEVKGTAYRAHWSMRRSRGKADGNLQQADVELAEVASGKVLATQVRPKGEMIEAITGLDFSRFTKSMLLSQGQFAAFLNAKEGERAELLEELTGTEIYGQISVRVHEQYSQARQTLAELESQANGVQLLTADQQQQLQEELIRLQQQQEEHQRKLVAATAHRDWWQQHDLAQQHKTTNTERLQAAKAQQAAAEPEMQRLQQSEPAVQLNTPFTLLSATREQAEQSQALCREKQAQEQTLTTQMTTAAAQFAQQSVLLQAAKARHEQQERLLNDHVVPLDQQIAAEQEKLHDRNSRIKAFSDKKETCQQQLALLHEQIQRQTQQLKTVEHYLQQHPADQSLKQHLGQWQLQARQIQDAQQLLSQLAEKESSVLQQLAQQQNTQAQDEQHYLAAQADALNKEQAWQQANHRLMGATSEHGHLDALEQQRDQLTAHYAVLLKMQQIRRQWQQLAKERQDKQTTEQVERGRYAMVEQTRTQLLQRFQQQEQLVKALSKLVTQDEQLAHYRTALQAGEACPLCGSHEHPALHLTLHPRLPTDGLTGGQNSASHNIQNKEAAEQALSVIREQGLEAKEALKSIERYLQDVTQRLTTIQTEHASLEQQWLQGAASLNFDGSITDAVALQQYEDNEKAKQQYYTNAIQQLKALRQQYDDSKQQRDTAQRQAEQWRAALKLTEQSIANTRQNLADSQQQQAKTTEQLTSLRQTFTAQLREQGYQLPPLVLAPESGPEPLQSWLAARQQDAGQWDAYSQEKEQLKVSLNRLDTDQKHSQQQLNEGSQQLAQLQQEQTQLSQSLQLLRARRHDLFGDNIVREEREKSLQRLQGTESDYNTAQSKHHALSSHHQALVAELNNQQHSLNGLQIRLQAQQANWLSLLTASPFDNEAAFQQALLSELERQLLTAQKQQLDSELERAKALLDHAEQALKAVLENPRAADYQSMPPADVEAQLTALNGVSEQLAKRDGEISHELTSDQSRRLGQQALFEKIAEYTRHYDDIHSLHSLIGSQNGDKFRKFAQGLTLDNLVYLANQQLQRLHGRYLLRRKQNASLELAVLDTWQGDSERDTKTLSGGESFLVSLALALALADLVSHKTSIDSLFLDEGFGTLDSETLDIALDALDNLNASGKMIGVISHIEAMKERIPTQLRVIKKSGLGISELDSGYRVSG</sequence>
<protein>
    <submittedName>
        <fullName evidence="2">AAA family ATPase</fullName>
    </submittedName>
</protein>
<keyword evidence="3" id="KW-1185">Reference proteome</keyword>
<dbReference type="PANTHER" id="PTHR32114:SF2">
    <property type="entry name" value="ABC TRANSPORTER ABCH.3"/>
    <property type="match status" value="1"/>
</dbReference>
<keyword evidence="1" id="KW-0175">Coiled coil</keyword>
<dbReference type="SUPFAM" id="SSF52540">
    <property type="entry name" value="P-loop containing nucleoside triphosphate hydrolases"/>
    <property type="match status" value="2"/>
</dbReference>
<dbReference type="PANTHER" id="PTHR32114">
    <property type="entry name" value="ABC TRANSPORTER ABCH.3"/>
    <property type="match status" value="1"/>
</dbReference>
<dbReference type="Gene3D" id="3.40.50.300">
    <property type="entry name" value="P-loop containing nucleotide triphosphate hydrolases"/>
    <property type="match status" value="2"/>
</dbReference>
<organism evidence="2 3">
    <name type="scientific">Oceanobacter antarcticus</name>
    <dbReference type="NCBI Taxonomy" id="3133425"/>
    <lineage>
        <taxon>Bacteria</taxon>
        <taxon>Pseudomonadati</taxon>
        <taxon>Pseudomonadota</taxon>
        <taxon>Gammaproteobacteria</taxon>
        <taxon>Oceanospirillales</taxon>
        <taxon>Oceanospirillaceae</taxon>
        <taxon>Oceanobacter</taxon>
    </lineage>
</organism>
<feature type="coiled-coil region" evidence="1">
    <location>
        <begin position="719"/>
        <end position="781"/>
    </location>
</feature>
<evidence type="ECO:0000313" key="3">
    <source>
        <dbReference type="Proteomes" id="UP001620597"/>
    </source>
</evidence>
<accession>A0ABW8NJD5</accession>
<dbReference type="InterPro" id="IPR027417">
    <property type="entry name" value="P-loop_NTPase"/>
</dbReference>
<evidence type="ECO:0000313" key="2">
    <source>
        <dbReference type="EMBL" id="MFK4753068.1"/>
    </source>
</evidence>